<organism evidence="1">
    <name type="scientific">Anguilla anguilla</name>
    <name type="common">European freshwater eel</name>
    <name type="synonym">Muraena anguilla</name>
    <dbReference type="NCBI Taxonomy" id="7936"/>
    <lineage>
        <taxon>Eukaryota</taxon>
        <taxon>Metazoa</taxon>
        <taxon>Chordata</taxon>
        <taxon>Craniata</taxon>
        <taxon>Vertebrata</taxon>
        <taxon>Euteleostomi</taxon>
        <taxon>Actinopterygii</taxon>
        <taxon>Neopterygii</taxon>
        <taxon>Teleostei</taxon>
        <taxon>Anguilliformes</taxon>
        <taxon>Anguillidae</taxon>
        <taxon>Anguilla</taxon>
    </lineage>
</organism>
<reference evidence="1" key="1">
    <citation type="submission" date="2014-11" db="EMBL/GenBank/DDBJ databases">
        <authorList>
            <person name="Amaro Gonzalez C."/>
        </authorList>
    </citation>
    <scope>NUCLEOTIDE SEQUENCE</scope>
</reference>
<name>A0A0E9U8X3_ANGAN</name>
<evidence type="ECO:0000313" key="1">
    <source>
        <dbReference type="EMBL" id="JAH62339.1"/>
    </source>
</evidence>
<accession>A0A0E9U8X3</accession>
<protein>
    <submittedName>
        <fullName evidence="1">Uncharacterized protein</fullName>
    </submittedName>
</protein>
<dbReference type="EMBL" id="GBXM01046238">
    <property type="protein sequence ID" value="JAH62339.1"/>
    <property type="molecule type" value="Transcribed_RNA"/>
</dbReference>
<dbReference type="AlphaFoldDB" id="A0A0E9U8X3"/>
<reference evidence="1" key="2">
    <citation type="journal article" date="2015" name="Fish Shellfish Immunol.">
        <title>Early steps in the European eel (Anguilla anguilla)-Vibrio vulnificus interaction in the gills: Role of the RtxA13 toxin.</title>
        <authorList>
            <person name="Callol A."/>
            <person name="Pajuelo D."/>
            <person name="Ebbesson L."/>
            <person name="Teles M."/>
            <person name="MacKenzie S."/>
            <person name="Amaro C."/>
        </authorList>
    </citation>
    <scope>NUCLEOTIDE SEQUENCE</scope>
</reference>
<sequence length="50" mass="6071">MINKNQEDLRICSPQTNAYLSFNNSYAYVKKVTEKSFEYPVYCLSWIWRK</sequence>
<proteinExistence type="predicted"/>